<dbReference type="RefSeq" id="WP_074652043.1">
    <property type="nucleotide sequence ID" value="NZ_FNSD01000001.1"/>
</dbReference>
<reference evidence="1 2" key="1">
    <citation type="submission" date="2016-10" db="EMBL/GenBank/DDBJ databases">
        <authorList>
            <person name="de Groot N.N."/>
        </authorList>
    </citation>
    <scope>NUCLEOTIDE SEQUENCE [LARGE SCALE GENOMIC DNA]</scope>
    <source>
        <strain evidence="1 2">AB35.6</strain>
    </source>
</reference>
<accession>A0A1H4J2S6</accession>
<evidence type="ECO:0000313" key="1">
    <source>
        <dbReference type="EMBL" id="SEB40604.1"/>
    </source>
</evidence>
<evidence type="ECO:0000313" key="2">
    <source>
        <dbReference type="Proteomes" id="UP000182409"/>
    </source>
</evidence>
<gene>
    <name evidence="1" type="ORF">SAMN05443244_0320</name>
</gene>
<dbReference type="AlphaFoldDB" id="A0A1H4J2S6"/>
<proteinExistence type="predicted"/>
<name>A0A1H4J2S6_9BACT</name>
<organism evidence="1 2">
    <name type="scientific">Terriglobus roseus</name>
    <dbReference type="NCBI Taxonomy" id="392734"/>
    <lineage>
        <taxon>Bacteria</taxon>
        <taxon>Pseudomonadati</taxon>
        <taxon>Acidobacteriota</taxon>
        <taxon>Terriglobia</taxon>
        <taxon>Terriglobales</taxon>
        <taxon>Acidobacteriaceae</taxon>
        <taxon>Terriglobus</taxon>
    </lineage>
</organism>
<dbReference type="OrthoDB" id="119807at2"/>
<protein>
    <submittedName>
        <fullName evidence="1">Uncharacterized protein</fullName>
    </submittedName>
</protein>
<dbReference type="EMBL" id="FNSD01000001">
    <property type="protein sequence ID" value="SEB40604.1"/>
    <property type="molecule type" value="Genomic_DNA"/>
</dbReference>
<sequence length="234" mass="25607">MALSTITVGGQTITLVDLPAPNSHQSAFFKYEPPGFRTVQWDIDDPAAVVTSGYGSQTQIQPWPGAESIGGTFSLVPLTQAEADQWISFLMALRGQANAFMIGDPAKTRPRGNPQDSVPLVTTATIATQNLPGSNQLVTRGWSGAGRLLEAGDWLQIGFRFYRNLFPVMSTDGTATLTVWPSLREQPTDATRIILHDCKGLFRLADSKRTWNADYTRLTTISFKFVEWRGAAIA</sequence>
<dbReference type="Proteomes" id="UP000182409">
    <property type="component" value="Unassembled WGS sequence"/>
</dbReference>